<dbReference type="Proteomes" id="UP000030134">
    <property type="component" value="Unassembled WGS sequence"/>
</dbReference>
<sequence length="212" mass="24144">MLKRTFLLLLLASSYLGVLCGQNAFSYKEQMGHKEPHEHKGRFFVGGVINYWYDADDKQHSFQFAPEFGYLFNNDWGLGAFLSYDYGTELSTQAKKTSHFYSITPFVRYYYFHREPFNLYLDGCVGVNWSKEIEVPHATPDAPNVESMRGFEVGIRPGACVDLTEGLCLCLRLGFIGYRNSFFAGEEEGVGTSGWGVRFAPEELKIGLELEF</sequence>
<dbReference type="AlphaFoldDB" id="A0A0A2G956"/>
<organism evidence="2 3">
    <name type="scientific">Porphyromonas gingivicanis</name>
    <dbReference type="NCBI Taxonomy" id="266762"/>
    <lineage>
        <taxon>Bacteria</taxon>
        <taxon>Pseudomonadati</taxon>
        <taxon>Bacteroidota</taxon>
        <taxon>Bacteroidia</taxon>
        <taxon>Bacteroidales</taxon>
        <taxon>Porphyromonadaceae</taxon>
        <taxon>Porphyromonas</taxon>
    </lineage>
</organism>
<reference evidence="2 3" key="1">
    <citation type="submission" date="2014-08" db="EMBL/GenBank/DDBJ databases">
        <title>Porphyromonas gingivicanis strain:COT-022_OH1391 Genome sequencing.</title>
        <authorList>
            <person name="Wallis C."/>
            <person name="Deusch O."/>
            <person name="O'Flynn C."/>
            <person name="Davis I."/>
            <person name="Jospin G."/>
            <person name="Darling A.E."/>
            <person name="Coil D.A."/>
            <person name="Alexiev A."/>
            <person name="Horsfall A."/>
            <person name="Kirkwood N."/>
            <person name="Harris S."/>
            <person name="Eisen J.A."/>
        </authorList>
    </citation>
    <scope>NUCLEOTIDE SEQUENCE [LARGE SCALE GENOMIC DNA]</scope>
    <source>
        <strain evidence="3">COT-022 OH1391</strain>
    </source>
</reference>
<dbReference type="eggNOG" id="COG3637">
    <property type="taxonomic scope" value="Bacteria"/>
</dbReference>
<comment type="caution">
    <text evidence="2">The sequence shown here is derived from an EMBL/GenBank/DDBJ whole genome shotgun (WGS) entry which is preliminary data.</text>
</comment>
<proteinExistence type="predicted"/>
<evidence type="ECO:0000313" key="3">
    <source>
        <dbReference type="Proteomes" id="UP000030134"/>
    </source>
</evidence>
<dbReference type="OrthoDB" id="1082240at2"/>
<feature type="chain" id="PRO_5001987074" description="Outer membrane protein beta-barrel domain-containing protein" evidence="1">
    <location>
        <begin position="25"/>
        <end position="212"/>
    </location>
</feature>
<dbReference type="Gene3D" id="2.40.160.20">
    <property type="match status" value="1"/>
</dbReference>
<gene>
    <name evidence="2" type="ORF">HQ36_01820</name>
</gene>
<accession>A0A0A2G956</accession>
<evidence type="ECO:0000256" key="1">
    <source>
        <dbReference type="SAM" id="SignalP"/>
    </source>
</evidence>
<feature type="signal peptide" evidence="1">
    <location>
        <begin position="1"/>
        <end position="24"/>
    </location>
</feature>
<evidence type="ECO:0000313" key="2">
    <source>
        <dbReference type="EMBL" id="KGN98900.1"/>
    </source>
</evidence>
<dbReference type="SUPFAM" id="SSF56925">
    <property type="entry name" value="OMPA-like"/>
    <property type="match status" value="1"/>
</dbReference>
<dbReference type="EMBL" id="JQZW01000003">
    <property type="protein sequence ID" value="KGN98900.1"/>
    <property type="molecule type" value="Genomic_DNA"/>
</dbReference>
<evidence type="ECO:0008006" key="4">
    <source>
        <dbReference type="Google" id="ProtNLM"/>
    </source>
</evidence>
<dbReference type="InterPro" id="IPR011250">
    <property type="entry name" value="OMP/PagP_B-barrel"/>
</dbReference>
<name>A0A0A2G956_9PORP</name>
<protein>
    <recommendedName>
        <fullName evidence="4">Outer membrane protein beta-barrel domain-containing protein</fullName>
    </recommendedName>
</protein>
<dbReference type="STRING" id="266762.HQ36_01820"/>
<keyword evidence="1" id="KW-0732">Signal</keyword>
<keyword evidence="3" id="KW-1185">Reference proteome</keyword>